<dbReference type="PROSITE" id="PS51203">
    <property type="entry name" value="CS"/>
    <property type="match status" value="1"/>
</dbReference>
<dbReference type="InterPro" id="IPR007052">
    <property type="entry name" value="CS_dom"/>
</dbReference>
<dbReference type="WBParaSite" id="L893_g26724.t1">
    <property type="protein sequence ID" value="L893_g26724.t1"/>
    <property type="gene ID" value="L893_g26724"/>
</dbReference>
<dbReference type="AlphaFoldDB" id="A0A1I7ZIT3"/>
<organism evidence="7 8">
    <name type="scientific">Steinernema glaseri</name>
    <dbReference type="NCBI Taxonomy" id="37863"/>
    <lineage>
        <taxon>Eukaryota</taxon>
        <taxon>Metazoa</taxon>
        <taxon>Ecdysozoa</taxon>
        <taxon>Nematoda</taxon>
        <taxon>Chromadorea</taxon>
        <taxon>Rhabditida</taxon>
        <taxon>Tylenchina</taxon>
        <taxon>Panagrolaimomorpha</taxon>
        <taxon>Strongyloidoidea</taxon>
        <taxon>Steinernematidae</taxon>
        <taxon>Steinernema</taxon>
    </lineage>
</organism>
<dbReference type="Proteomes" id="UP000095287">
    <property type="component" value="Unplaced"/>
</dbReference>
<dbReference type="PANTHER" id="PTHR21664">
    <property type="entry name" value="CHRONIC MYELOGENOUS LEUKEMIA TUMOR ANTIGEN 66"/>
    <property type="match status" value="1"/>
</dbReference>
<dbReference type="PANTHER" id="PTHR21664:SF1">
    <property type="entry name" value="NUDC DOMAIN-CONTAINING PROTEIN 1"/>
    <property type="match status" value="1"/>
</dbReference>
<dbReference type="GO" id="GO:0005737">
    <property type="term" value="C:cytoplasm"/>
    <property type="evidence" value="ECO:0007669"/>
    <property type="project" value="UniProtKB-SubCell"/>
</dbReference>
<reference evidence="8" key="1">
    <citation type="submission" date="2016-11" db="UniProtKB">
        <authorList>
            <consortium name="WormBaseParasite"/>
        </authorList>
    </citation>
    <scope>IDENTIFICATION</scope>
</reference>
<comment type="subcellular location">
    <subcellularLocation>
        <location evidence="2">Cytoplasm</location>
    </subcellularLocation>
    <subcellularLocation>
        <location evidence="1">Nucleus</location>
    </subcellularLocation>
</comment>
<dbReference type="CDD" id="cd06467">
    <property type="entry name" value="p23_NUDC_like"/>
    <property type="match status" value="1"/>
</dbReference>
<keyword evidence="7" id="KW-1185">Reference proteome</keyword>
<sequence>MASKECAIVDLAPNRLLLDPHFESYKLVHEGFPTVGGSLEIELKENRPDVSQFGLQHVRTVCAAEQLVFDPFNSSDELYSFYVIADSSRICGVQFDLRAQKWTLPKGVLELPANESVAVPFPASLAVLSEDHILACNGADKLILFHNGVVKSVLKVEDASVIADFRYDGAGDTIDVLLQSVFERHSSKDTEKKEGVFGAQLTWIQLANSGIEKRRRVIRVNGNLEMATLSASRSDVIVMTSVAPVVVHDSLKEVSQSSQDGDAMVVEPVEKASDEDEKFAYVWSQNDFEVSAVFNLCESVKKSDVNYELSTNSLQIKIGENIVISGRLGGIVNTDESTWTIDKNKLELTLFKSGILGWSDLIVGDKRGKFEPDPEVMATFAERLERITSARSDLSGDNANVNFNQNPLEDCDMMCSDEIMELYWVDGETHKIRIESDVSRHQVVFAAKLAPNEPRALCMRHDVDGILWKFDGQDVRSPATHHATFSAFGYVQAAKTQRKFTTCSPDYSYAAIIDRKRYAFLYWPEKAVNANLVRRNASGQRKVTGIAVQNVISLNKTNEMGENQAVDDPILGAYASNNALFLLTTKDVFAVVLKGLSSAKELDDLM</sequence>
<dbReference type="InterPro" id="IPR008978">
    <property type="entry name" value="HSP20-like_chaperone"/>
</dbReference>
<dbReference type="Pfam" id="PF04969">
    <property type="entry name" value="CS"/>
    <property type="match status" value="1"/>
</dbReference>
<evidence type="ECO:0000256" key="5">
    <source>
        <dbReference type="ARBA" id="ARBA00023242"/>
    </source>
</evidence>
<protein>
    <recommendedName>
        <fullName evidence="3">NudC domain-containing protein 1</fullName>
    </recommendedName>
</protein>
<dbReference type="GO" id="GO:0005634">
    <property type="term" value="C:nucleus"/>
    <property type="evidence" value="ECO:0007669"/>
    <property type="project" value="UniProtKB-SubCell"/>
</dbReference>
<accession>A0A1I7ZIT3</accession>
<name>A0A1I7ZIT3_9BILA</name>
<evidence type="ECO:0000256" key="2">
    <source>
        <dbReference type="ARBA" id="ARBA00004496"/>
    </source>
</evidence>
<dbReference type="Gene3D" id="2.60.40.790">
    <property type="match status" value="1"/>
</dbReference>
<dbReference type="SUPFAM" id="SSF49764">
    <property type="entry name" value="HSP20-like chaperones"/>
    <property type="match status" value="1"/>
</dbReference>
<proteinExistence type="predicted"/>
<evidence type="ECO:0000313" key="8">
    <source>
        <dbReference type="WBParaSite" id="L893_g26724.t1"/>
    </source>
</evidence>
<evidence type="ECO:0000256" key="3">
    <source>
        <dbReference type="ARBA" id="ARBA00018915"/>
    </source>
</evidence>
<evidence type="ECO:0000313" key="7">
    <source>
        <dbReference type="Proteomes" id="UP000095287"/>
    </source>
</evidence>
<evidence type="ECO:0000256" key="4">
    <source>
        <dbReference type="ARBA" id="ARBA00022490"/>
    </source>
</evidence>
<keyword evidence="5" id="KW-0539">Nucleus</keyword>
<evidence type="ECO:0000259" key="6">
    <source>
        <dbReference type="PROSITE" id="PS51203"/>
    </source>
</evidence>
<dbReference type="InterPro" id="IPR037895">
    <property type="entry name" value="NUDCD1"/>
</dbReference>
<keyword evidence="4" id="KW-0963">Cytoplasm</keyword>
<feature type="domain" description="CS" evidence="6">
    <location>
        <begin position="276"/>
        <end position="362"/>
    </location>
</feature>
<evidence type="ECO:0000256" key="1">
    <source>
        <dbReference type="ARBA" id="ARBA00004123"/>
    </source>
</evidence>